<dbReference type="eggNOG" id="KOG2910">
    <property type="taxonomic scope" value="Eukaryota"/>
</dbReference>
<feature type="compositionally biased region" description="Basic and acidic residues" evidence="8">
    <location>
        <begin position="202"/>
        <end position="220"/>
    </location>
</feature>
<keyword evidence="5" id="KW-0653">Protein transport</keyword>
<evidence type="ECO:0000256" key="7">
    <source>
        <dbReference type="SAM" id="Coils"/>
    </source>
</evidence>
<evidence type="ECO:0000313" key="10">
    <source>
        <dbReference type="Proteomes" id="UP000077115"/>
    </source>
</evidence>
<dbReference type="GO" id="GO:0000815">
    <property type="term" value="C:ESCRT III complex"/>
    <property type="evidence" value="ECO:0007669"/>
    <property type="project" value="TreeGrafter"/>
</dbReference>
<dbReference type="VEuPathDB" id="FungiDB:BDEG_27094"/>
<dbReference type="PANTHER" id="PTHR22761">
    <property type="entry name" value="CHARGED MULTIVESICULAR BODY PROTEIN"/>
    <property type="match status" value="1"/>
</dbReference>
<evidence type="ECO:0000256" key="2">
    <source>
        <dbReference type="ARBA" id="ARBA00006190"/>
    </source>
</evidence>
<evidence type="ECO:0000313" key="9">
    <source>
        <dbReference type="EMBL" id="OAJ43774.1"/>
    </source>
</evidence>
<evidence type="ECO:0008006" key="11">
    <source>
        <dbReference type="Google" id="ProtNLM"/>
    </source>
</evidence>
<dbReference type="AlphaFoldDB" id="A0A177WVR2"/>
<evidence type="ECO:0000256" key="8">
    <source>
        <dbReference type="SAM" id="MobiDB-lite"/>
    </source>
</evidence>
<reference evidence="9 10" key="2">
    <citation type="submission" date="2016-05" db="EMBL/GenBank/DDBJ databases">
        <title>Lineage-specific infection strategies underlie the spectrum of fungal disease in amphibians.</title>
        <authorList>
            <person name="Cuomo C.A."/>
            <person name="Farrer R.A."/>
            <person name="James T."/>
            <person name="Longcore J."/>
            <person name="Birren B."/>
        </authorList>
    </citation>
    <scope>NUCLEOTIDE SEQUENCE [LARGE SCALE GENOMIC DNA]</scope>
    <source>
        <strain evidence="9 10">JEL423</strain>
    </source>
</reference>
<dbReference type="EMBL" id="DS022310">
    <property type="protein sequence ID" value="OAJ43774.1"/>
    <property type="molecule type" value="Genomic_DNA"/>
</dbReference>
<dbReference type="GO" id="GO:0005771">
    <property type="term" value="C:multivesicular body"/>
    <property type="evidence" value="ECO:0007669"/>
    <property type="project" value="TreeGrafter"/>
</dbReference>
<keyword evidence="6" id="KW-0472">Membrane</keyword>
<dbReference type="STRING" id="403673.A0A177WVR2"/>
<reference evidence="9 10" key="1">
    <citation type="submission" date="2006-10" db="EMBL/GenBank/DDBJ databases">
        <title>The Genome Sequence of Batrachochytrium dendrobatidis JEL423.</title>
        <authorList>
            <consortium name="The Broad Institute Genome Sequencing Platform"/>
            <person name="Birren B."/>
            <person name="Lander E."/>
            <person name="Galagan J."/>
            <person name="Cuomo C."/>
            <person name="Devon K."/>
            <person name="Jaffe D."/>
            <person name="Butler J."/>
            <person name="Alvarez P."/>
            <person name="Gnerre S."/>
            <person name="Grabherr M."/>
            <person name="Kleber M."/>
            <person name="Mauceli E."/>
            <person name="Brockman W."/>
            <person name="Young S."/>
            <person name="LaButti K."/>
            <person name="Sykes S."/>
            <person name="DeCaprio D."/>
            <person name="Crawford M."/>
            <person name="Koehrsen M."/>
            <person name="Engels R."/>
            <person name="Montgomery P."/>
            <person name="Pearson M."/>
            <person name="Howarth C."/>
            <person name="Larson L."/>
            <person name="White J."/>
            <person name="O'Leary S."/>
            <person name="Kodira C."/>
            <person name="Zeng Q."/>
            <person name="Yandava C."/>
            <person name="Alvarado L."/>
            <person name="Longcore J."/>
            <person name="James T."/>
        </authorList>
    </citation>
    <scope>NUCLEOTIDE SEQUENCE [LARGE SCALE GENOMIC DNA]</scope>
    <source>
        <strain evidence="9 10">JEL423</strain>
    </source>
</reference>
<dbReference type="PANTHER" id="PTHR22761:SF5">
    <property type="entry name" value="CHARGED MULTIVESICULAR BODY PROTEIN 6"/>
    <property type="match status" value="1"/>
</dbReference>
<comment type="subcellular location">
    <subcellularLocation>
        <location evidence="1">Endosome membrane</location>
    </subcellularLocation>
</comment>
<evidence type="ECO:0000256" key="4">
    <source>
        <dbReference type="ARBA" id="ARBA00022753"/>
    </source>
</evidence>
<protein>
    <recommendedName>
        <fullName evidence="11">Charged multivesicular body protein 6</fullName>
    </recommendedName>
</protein>
<proteinExistence type="inferred from homology"/>
<feature type="coiled-coil region" evidence="7">
    <location>
        <begin position="15"/>
        <end position="42"/>
    </location>
</feature>
<keyword evidence="3" id="KW-0813">Transport</keyword>
<dbReference type="GO" id="GO:0015031">
    <property type="term" value="P:protein transport"/>
    <property type="evidence" value="ECO:0007669"/>
    <property type="project" value="UniProtKB-KW"/>
</dbReference>
<evidence type="ECO:0000256" key="6">
    <source>
        <dbReference type="ARBA" id="ARBA00023136"/>
    </source>
</evidence>
<organism evidence="9 10">
    <name type="scientific">Batrachochytrium dendrobatidis (strain JEL423)</name>
    <dbReference type="NCBI Taxonomy" id="403673"/>
    <lineage>
        <taxon>Eukaryota</taxon>
        <taxon>Fungi</taxon>
        <taxon>Fungi incertae sedis</taxon>
        <taxon>Chytridiomycota</taxon>
        <taxon>Chytridiomycota incertae sedis</taxon>
        <taxon>Chytridiomycetes</taxon>
        <taxon>Rhizophydiales</taxon>
        <taxon>Rhizophydiales incertae sedis</taxon>
        <taxon>Batrachochytrium</taxon>
    </lineage>
</organism>
<dbReference type="Pfam" id="PF03357">
    <property type="entry name" value="Snf7"/>
    <property type="match status" value="1"/>
</dbReference>
<dbReference type="GO" id="GO:0006900">
    <property type="term" value="P:vesicle budding from membrane"/>
    <property type="evidence" value="ECO:0007669"/>
    <property type="project" value="TreeGrafter"/>
</dbReference>
<name>A0A177WVR2_BATDL</name>
<keyword evidence="4" id="KW-0967">Endosome</keyword>
<dbReference type="Proteomes" id="UP000077115">
    <property type="component" value="Unassembled WGS sequence"/>
</dbReference>
<evidence type="ECO:0000256" key="3">
    <source>
        <dbReference type="ARBA" id="ARBA00022448"/>
    </source>
</evidence>
<feature type="region of interest" description="Disordered" evidence="8">
    <location>
        <begin position="196"/>
        <end position="220"/>
    </location>
</feature>
<sequence>MGNAFGKHKPKVTSKDKAILELKVQRDKLKQYEKKLQTVLDRELQVAKEQLRLKNHHAARLALSKKKYQQSLLEKVSTQLLTLEQLTQSIEFALVEKQVVEGLKQGTQVLSDLNKEMQLEDVEKLMDDSADAVAYQNQVGEMLSQVFSEEDEADVMAELDQLIETQNQKVVQVLPDVPKNDIVEAATTQADTAVDSTKLKSKKVEQEKPAKKMLHEPLSA</sequence>
<comment type="similarity">
    <text evidence="2">Belongs to the SNF7 family.</text>
</comment>
<keyword evidence="7" id="KW-0175">Coiled coil</keyword>
<dbReference type="InterPro" id="IPR005024">
    <property type="entry name" value="Snf7_fam"/>
</dbReference>
<gene>
    <name evidence="9" type="ORF">BDEG_27094</name>
</gene>
<evidence type="ECO:0000256" key="5">
    <source>
        <dbReference type="ARBA" id="ARBA00022927"/>
    </source>
</evidence>
<dbReference type="Gene3D" id="6.10.140.1230">
    <property type="match status" value="1"/>
</dbReference>
<evidence type="ECO:0000256" key="1">
    <source>
        <dbReference type="ARBA" id="ARBA00004608"/>
    </source>
</evidence>
<dbReference type="GO" id="GO:0032511">
    <property type="term" value="P:late endosome to vacuole transport via multivesicular body sorting pathway"/>
    <property type="evidence" value="ECO:0007669"/>
    <property type="project" value="TreeGrafter"/>
</dbReference>
<dbReference type="OrthoDB" id="441172at2759"/>
<accession>A0A177WVR2</accession>